<dbReference type="InterPro" id="IPR002491">
    <property type="entry name" value="ABC_transptr_periplasmic_BD"/>
</dbReference>
<evidence type="ECO:0000256" key="5">
    <source>
        <dbReference type="SAM" id="Coils"/>
    </source>
</evidence>
<dbReference type="Proteomes" id="UP001168883">
    <property type="component" value="Unassembled WGS sequence"/>
</dbReference>
<dbReference type="InterPro" id="IPR051313">
    <property type="entry name" value="Bact_iron-sidero_bind"/>
</dbReference>
<comment type="subcellular location">
    <subcellularLocation>
        <location evidence="1">Cell envelope</location>
    </subcellularLocation>
</comment>
<evidence type="ECO:0000259" key="8">
    <source>
        <dbReference type="PROSITE" id="PS50983"/>
    </source>
</evidence>
<feature type="coiled-coil region" evidence="5">
    <location>
        <begin position="170"/>
        <end position="204"/>
    </location>
</feature>
<keyword evidence="3" id="KW-0813">Transport</keyword>
<feature type="domain" description="Fe/B12 periplasmic-binding" evidence="8">
    <location>
        <begin position="71"/>
        <end position="332"/>
    </location>
</feature>
<sequence>MNSALGQMLRLCSIITLLALLAACGGNGQTAQQASTGAHPAGGSADKKEASAPRKFKHVMGETEVPAQPQRVVGLYLEDFLSTLDVKPVMQTVVGSFTQQYLENYTAGLPKLDTSAMNFEAVLEAKPDLILLGFPDYGAEGKYEKFSKIAPTYVFDDDAADDWRETLRTVGSLLGKSEQAEQLLKRYEEKAAQARKTLEQSIGRETVALIRVHKKGMRLYGGPDGYSGSVLYKDLGLNPPNLVKSIAWTDDGGMKVISSEVLAQLDADHLFLVVDEGRSEQAKELMNSSVWKSIPAVKKGQVHEVTTDVWMTFGLLAYEKKIDDVLQTLAKK</sequence>
<evidence type="ECO:0000256" key="7">
    <source>
        <dbReference type="SAM" id="SignalP"/>
    </source>
</evidence>
<dbReference type="PANTHER" id="PTHR30532">
    <property type="entry name" value="IRON III DICITRATE-BINDING PERIPLASMIC PROTEIN"/>
    <property type="match status" value="1"/>
</dbReference>
<comment type="similarity">
    <text evidence="2">Belongs to the bacterial solute-binding protein 8 family.</text>
</comment>
<proteinExistence type="inferred from homology"/>
<evidence type="ECO:0000256" key="2">
    <source>
        <dbReference type="ARBA" id="ARBA00008814"/>
    </source>
</evidence>
<evidence type="ECO:0000313" key="9">
    <source>
        <dbReference type="EMBL" id="MDO3677246.1"/>
    </source>
</evidence>
<name>A0ABT8V741_9BACL</name>
<dbReference type="Pfam" id="PF01497">
    <property type="entry name" value="Peripla_BP_2"/>
    <property type="match status" value="1"/>
</dbReference>
<reference evidence="9" key="1">
    <citation type="submission" date="2023-07" db="EMBL/GenBank/DDBJ databases">
        <authorList>
            <person name="Aktuganov G."/>
            <person name="Boyko T."/>
            <person name="Delegan Y."/>
            <person name="Galimzianova N."/>
            <person name="Gilvanova E."/>
            <person name="Korobov V."/>
            <person name="Kuzmina L."/>
            <person name="Melentiev A."/>
            <person name="Milman P."/>
            <person name="Ryabova A."/>
            <person name="Stupak E."/>
            <person name="Yasakov T."/>
            <person name="Zharikova N."/>
            <person name="Zhurenko E."/>
        </authorList>
    </citation>
    <scope>NUCLEOTIDE SEQUENCE</scope>
    <source>
        <strain evidence="9">IB-739</strain>
    </source>
</reference>
<evidence type="ECO:0000256" key="6">
    <source>
        <dbReference type="SAM" id="MobiDB-lite"/>
    </source>
</evidence>
<organism evidence="9 10">
    <name type="scientific">Paenibacillus ehimensis</name>
    <dbReference type="NCBI Taxonomy" id="79264"/>
    <lineage>
        <taxon>Bacteria</taxon>
        <taxon>Bacillati</taxon>
        <taxon>Bacillota</taxon>
        <taxon>Bacilli</taxon>
        <taxon>Bacillales</taxon>
        <taxon>Paenibacillaceae</taxon>
        <taxon>Paenibacillus</taxon>
    </lineage>
</organism>
<dbReference type="RefSeq" id="WP_302878059.1">
    <property type="nucleotide sequence ID" value="NZ_JAUMKJ010000009.1"/>
</dbReference>
<feature type="chain" id="PRO_5045880884" evidence="7">
    <location>
        <begin position="23"/>
        <end position="332"/>
    </location>
</feature>
<dbReference type="PANTHER" id="PTHR30532:SF1">
    <property type="entry name" value="IRON(3+)-HYDROXAMATE-BINDING PROTEIN FHUD"/>
    <property type="match status" value="1"/>
</dbReference>
<keyword evidence="5" id="KW-0175">Coiled coil</keyword>
<accession>A0ABT8V741</accession>
<comment type="caution">
    <text evidence="9">The sequence shown here is derived from an EMBL/GenBank/DDBJ whole genome shotgun (WGS) entry which is preliminary data.</text>
</comment>
<keyword evidence="10" id="KW-1185">Reference proteome</keyword>
<protein>
    <submittedName>
        <fullName evidence="9">ABC transporter substrate-binding protein</fullName>
    </submittedName>
</protein>
<dbReference type="SUPFAM" id="SSF53807">
    <property type="entry name" value="Helical backbone' metal receptor"/>
    <property type="match status" value="1"/>
</dbReference>
<evidence type="ECO:0000313" key="10">
    <source>
        <dbReference type="Proteomes" id="UP001168883"/>
    </source>
</evidence>
<evidence type="ECO:0000256" key="3">
    <source>
        <dbReference type="ARBA" id="ARBA00022448"/>
    </source>
</evidence>
<evidence type="ECO:0000256" key="4">
    <source>
        <dbReference type="ARBA" id="ARBA00022729"/>
    </source>
</evidence>
<dbReference type="Gene3D" id="3.40.50.1980">
    <property type="entry name" value="Nitrogenase molybdenum iron protein domain"/>
    <property type="match status" value="2"/>
</dbReference>
<keyword evidence="4 7" id="KW-0732">Signal</keyword>
<dbReference type="EMBL" id="JAUMKJ010000009">
    <property type="protein sequence ID" value="MDO3677246.1"/>
    <property type="molecule type" value="Genomic_DNA"/>
</dbReference>
<evidence type="ECO:0000256" key="1">
    <source>
        <dbReference type="ARBA" id="ARBA00004196"/>
    </source>
</evidence>
<feature type="signal peptide" evidence="7">
    <location>
        <begin position="1"/>
        <end position="22"/>
    </location>
</feature>
<feature type="region of interest" description="Disordered" evidence="6">
    <location>
        <begin position="31"/>
        <end position="51"/>
    </location>
</feature>
<gene>
    <name evidence="9" type="ORF">Q3C12_09535</name>
</gene>
<dbReference type="PROSITE" id="PS50983">
    <property type="entry name" value="FE_B12_PBP"/>
    <property type="match status" value="1"/>
</dbReference>